<dbReference type="SUPFAM" id="SSF54427">
    <property type="entry name" value="NTF2-like"/>
    <property type="match status" value="1"/>
</dbReference>
<dbReference type="Proteomes" id="UP001595900">
    <property type="component" value="Unassembled WGS sequence"/>
</dbReference>
<name>A0ABV8Q8V2_9MICO</name>
<dbReference type="InterPro" id="IPR032710">
    <property type="entry name" value="NTF2-like_dom_sf"/>
</dbReference>
<organism evidence="2 3">
    <name type="scientific">Gryllotalpicola reticulitermitis</name>
    <dbReference type="NCBI Taxonomy" id="1184153"/>
    <lineage>
        <taxon>Bacteria</taxon>
        <taxon>Bacillati</taxon>
        <taxon>Actinomycetota</taxon>
        <taxon>Actinomycetes</taxon>
        <taxon>Micrococcales</taxon>
        <taxon>Microbacteriaceae</taxon>
        <taxon>Gryllotalpicola</taxon>
    </lineage>
</organism>
<dbReference type="RefSeq" id="WP_390229907.1">
    <property type="nucleotide sequence ID" value="NZ_JBHSCN010000006.1"/>
</dbReference>
<dbReference type="InterPro" id="IPR037401">
    <property type="entry name" value="SnoaL-like"/>
</dbReference>
<gene>
    <name evidence="2" type="ORF">ACFOYW_13625</name>
</gene>
<evidence type="ECO:0000313" key="2">
    <source>
        <dbReference type="EMBL" id="MFC4244412.1"/>
    </source>
</evidence>
<keyword evidence="3" id="KW-1185">Reference proteome</keyword>
<accession>A0ABV8Q8V2</accession>
<sequence length="122" mass="13934">MTALLDYIEAWASNDVDRIAMAVDSDCVITECYGPIYRGRDRVRQWATTWFRAGGTVHNWAVTDHFVASGREAAQWTFECTWDGQRTTFDGATISRSVGGVIVELREYQTSAPLYEWDEAWQ</sequence>
<comment type="caution">
    <text evidence="2">The sequence shown here is derived from an EMBL/GenBank/DDBJ whole genome shotgun (WGS) entry which is preliminary data.</text>
</comment>
<dbReference type="Pfam" id="PF12680">
    <property type="entry name" value="SnoaL_2"/>
    <property type="match status" value="1"/>
</dbReference>
<protein>
    <submittedName>
        <fullName evidence="2">Nuclear transport factor 2 family protein</fullName>
    </submittedName>
</protein>
<evidence type="ECO:0000259" key="1">
    <source>
        <dbReference type="Pfam" id="PF12680"/>
    </source>
</evidence>
<reference evidence="3" key="1">
    <citation type="journal article" date="2019" name="Int. J. Syst. Evol. Microbiol.">
        <title>The Global Catalogue of Microorganisms (GCM) 10K type strain sequencing project: providing services to taxonomists for standard genome sequencing and annotation.</title>
        <authorList>
            <consortium name="The Broad Institute Genomics Platform"/>
            <consortium name="The Broad Institute Genome Sequencing Center for Infectious Disease"/>
            <person name="Wu L."/>
            <person name="Ma J."/>
        </authorList>
    </citation>
    <scope>NUCLEOTIDE SEQUENCE [LARGE SCALE GENOMIC DNA]</scope>
    <source>
        <strain evidence="3">CGMCC 1.10363</strain>
    </source>
</reference>
<dbReference type="EMBL" id="JBHSCN010000006">
    <property type="protein sequence ID" value="MFC4244412.1"/>
    <property type="molecule type" value="Genomic_DNA"/>
</dbReference>
<proteinExistence type="predicted"/>
<evidence type="ECO:0000313" key="3">
    <source>
        <dbReference type="Proteomes" id="UP001595900"/>
    </source>
</evidence>
<feature type="domain" description="SnoaL-like" evidence="1">
    <location>
        <begin position="6"/>
        <end position="104"/>
    </location>
</feature>
<dbReference type="Gene3D" id="3.10.450.50">
    <property type="match status" value="1"/>
</dbReference>